<organism evidence="2 4">
    <name type="scientific">Flavobacterium glaciei</name>
    <dbReference type="NCBI Taxonomy" id="386300"/>
    <lineage>
        <taxon>Bacteria</taxon>
        <taxon>Pseudomonadati</taxon>
        <taxon>Bacteroidota</taxon>
        <taxon>Flavobacteriia</taxon>
        <taxon>Flavobacteriales</taxon>
        <taxon>Flavobacteriaceae</taxon>
        <taxon>Flavobacterium</taxon>
    </lineage>
</organism>
<dbReference type="Proteomes" id="UP000254518">
    <property type="component" value="Unassembled WGS sequence"/>
</dbReference>
<evidence type="ECO:0000313" key="4">
    <source>
        <dbReference type="Proteomes" id="UP000321392"/>
    </source>
</evidence>
<evidence type="ECO:0000313" key="3">
    <source>
        <dbReference type="Proteomes" id="UP000254518"/>
    </source>
</evidence>
<accession>A0A562PPX6</accession>
<dbReference type="EMBL" id="VLKX01000009">
    <property type="protein sequence ID" value="TWI46469.1"/>
    <property type="molecule type" value="Genomic_DNA"/>
</dbReference>
<reference evidence="2" key="3">
    <citation type="submission" date="2019-07" db="EMBL/GenBank/DDBJ databases">
        <authorList>
            <person name="Whitman W."/>
            <person name="Huntemann M."/>
            <person name="Clum A."/>
            <person name="Pillay M."/>
            <person name="Palaniappan K."/>
            <person name="Varghese N."/>
            <person name="Mikhailova N."/>
            <person name="Stamatis D."/>
            <person name="Reddy T."/>
            <person name="Daum C."/>
            <person name="Shapiro N."/>
            <person name="Ivanova N."/>
            <person name="Kyrpides N."/>
            <person name="Woyke T."/>
        </authorList>
    </citation>
    <scope>NUCLEOTIDE SEQUENCE</scope>
    <source>
        <strain evidence="2">CGMCC 1.5380</strain>
    </source>
</reference>
<dbReference type="Proteomes" id="UP000321392">
    <property type="component" value="Unassembled WGS sequence"/>
</dbReference>
<name>A0A562PPX6_9FLAO</name>
<reference evidence="2 4" key="1">
    <citation type="journal article" date="2015" name="Stand. Genomic Sci.">
        <title>Genomic Encyclopedia of Bacterial and Archaeal Type Strains, Phase III: the genomes of soil and plant-associated and newly described type strains.</title>
        <authorList>
            <person name="Whitman W.B."/>
            <person name="Woyke T."/>
            <person name="Klenk H.P."/>
            <person name="Zhou Y."/>
            <person name="Lilburn T.G."/>
            <person name="Beck B.J."/>
            <person name="De Vos P."/>
            <person name="Vandamme P."/>
            <person name="Eisen J.A."/>
            <person name="Garrity G."/>
            <person name="Hugenholtz P."/>
            <person name="Kyrpides N.C."/>
        </authorList>
    </citation>
    <scope>NUCLEOTIDE SEQUENCE [LARGE SCALE GENOMIC DNA]</scope>
    <source>
        <strain evidence="2 4">CGMCC 1.5380</strain>
    </source>
</reference>
<proteinExistence type="predicted"/>
<gene>
    <name evidence="1" type="ORF">DFR66_109133</name>
    <name evidence="2" type="ORF">IQ02_01993</name>
</gene>
<sequence>MEKIIIIKFIKMKTDKPKAKLSKFNLEKMKVAKLDNLHLINGGDNTFGDDPVTITDKVLSGGSSRVCKSTT</sequence>
<reference evidence="1 3" key="2">
    <citation type="submission" date="2018-07" db="EMBL/GenBank/DDBJ databases">
        <title>Genomic Encyclopedia of Type Strains, Phase IV (KMG-IV): sequencing the most valuable type-strain genomes for metagenomic binning, comparative biology and taxonomic classification.</title>
        <authorList>
            <person name="Goeker M."/>
        </authorList>
    </citation>
    <scope>NUCLEOTIDE SEQUENCE [LARGE SCALE GENOMIC DNA]</scope>
    <source>
        <strain evidence="1 3">DSM 19728</strain>
    </source>
</reference>
<evidence type="ECO:0000313" key="2">
    <source>
        <dbReference type="EMBL" id="TWI46469.1"/>
    </source>
</evidence>
<comment type="caution">
    <text evidence="2">The sequence shown here is derived from an EMBL/GenBank/DDBJ whole genome shotgun (WGS) entry which is preliminary data.</text>
</comment>
<dbReference type="AlphaFoldDB" id="A0A562PPX6"/>
<dbReference type="EMBL" id="QQBA01000009">
    <property type="protein sequence ID" value="RDI53568.1"/>
    <property type="molecule type" value="Genomic_DNA"/>
</dbReference>
<protein>
    <submittedName>
        <fullName evidence="2">Uncharacterized protein</fullName>
    </submittedName>
</protein>
<keyword evidence="3" id="KW-1185">Reference proteome</keyword>
<evidence type="ECO:0000313" key="1">
    <source>
        <dbReference type="EMBL" id="RDI53568.1"/>
    </source>
</evidence>